<comment type="caution">
    <text evidence="1">The sequence shown here is derived from an EMBL/GenBank/DDBJ whole genome shotgun (WGS) entry which is preliminary data.</text>
</comment>
<evidence type="ECO:0000313" key="1">
    <source>
        <dbReference type="EMBL" id="KAJ1367310.1"/>
    </source>
</evidence>
<name>A0AAD5WEG4_PARTN</name>
<sequence>MDPKRLEDFAHRYLAFLRKEYRYMSGDDFDVKIELFHTNTRSITSYGGLVCPVRNLIAVTSTMKARLHAFCDEHHYHSTTASPANNTARFRLLQCRVLSLQRIVASVQLLTVDFGVDGATTRDDTLKIACQFPAQSIRPLLTDAIGEVLVTRSTLLQAKQKDDTSTWRSGKGSLQTKGQYLHLAKWQGQSTPWPLNLGENIRPPEINCTQSDAHDY</sequence>
<evidence type="ECO:0000313" key="2">
    <source>
        <dbReference type="Proteomes" id="UP001196413"/>
    </source>
</evidence>
<organism evidence="1 2">
    <name type="scientific">Parelaphostrongylus tenuis</name>
    <name type="common">Meningeal worm</name>
    <dbReference type="NCBI Taxonomy" id="148309"/>
    <lineage>
        <taxon>Eukaryota</taxon>
        <taxon>Metazoa</taxon>
        <taxon>Ecdysozoa</taxon>
        <taxon>Nematoda</taxon>
        <taxon>Chromadorea</taxon>
        <taxon>Rhabditida</taxon>
        <taxon>Rhabditina</taxon>
        <taxon>Rhabditomorpha</taxon>
        <taxon>Strongyloidea</taxon>
        <taxon>Metastrongylidae</taxon>
        <taxon>Parelaphostrongylus</taxon>
    </lineage>
</organism>
<proteinExistence type="predicted"/>
<keyword evidence="2" id="KW-1185">Reference proteome</keyword>
<dbReference type="EMBL" id="JAHQIW010005846">
    <property type="protein sequence ID" value="KAJ1367310.1"/>
    <property type="molecule type" value="Genomic_DNA"/>
</dbReference>
<gene>
    <name evidence="1" type="ORF">KIN20_028202</name>
</gene>
<accession>A0AAD5WEG4</accession>
<dbReference type="Proteomes" id="UP001196413">
    <property type="component" value="Unassembled WGS sequence"/>
</dbReference>
<reference evidence="1" key="1">
    <citation type="submission" date="2021-06" db="EMBL/GenBank/DDBJ databases">
        <title>Parelaphostrongylus tenuis whole genome reference sequence.</title>
        <authorList>
            <person name="Garwood T.J."/>
            <person name="Larsen P.A."/>
            <person name="Fountain-Jones N.M."/>
            <person name="Garbe J.R."/>
            <person name="Macchietto M.G."/>
            <person name="Kania S.A."/>
            <person name="Gerhold R.W."/>
            <person name="Richards J.E."/>
            <person name="Wolf T.M."/>
        </authorList>
    </citation>
    <scope>NUCLEOTIDE SEQUENCE</scope>
    <source>
        <strain evidence="1">MNPRO001-30</strain>
        <tissue evidence="1">Meninges</tissue>
    </source>
</reference>
<protein>
    <submittedName>
        <fullName evidence="1">Uncharacterized protein</fullName>
    </submittedName>
</protein>
<dbReference type="AlphaFoldDB" id="A0AAD5WEG4"/>